<accession>A0ABY6P6W1</accession>
<gene>
    <name evidence="2" type="ORF">OJ254_02390</name>
</gene>
<evidence type="ECO:0000313" key="3">
    <source>
        <dbReference type="Proteomes" id="UP001164959"/>
    </source>
</evidence>
<protein>
    <submittedName>
        <fullName evidence="2">Uncharacterized protein</fullName>
    </submittedName>
</protein>
<organism evidence="2 3">
    <name type="scientific">Streptomyces endophytica</name>
    <dbReference type="NCBI Taxonomy" id="2991496"/>
    <lineage>
        <taxon>Bacteria</taxon>
        <taxon>Bacillati</taxon>
        <taxon>Actinomycetota</taxon>
        <taxon>Actinomycetes</taxon>
        <taxon>Kitasatosporales</taxon>
        <taxon>Streptomycetaceae</taxon>
        <taxon>Streptomyces</taxon>
    </lineage>
</organism>
<dbReference type="RefSeq" id="WP_265361047.1">
    <property type="nucleotide sequence ID" value="NZ_CP110636.1"/>
</dbReference>
<evidence type="ECO:0000313" key="2">
    <source>
        <dbReference type="EMBL" id="UZJ29533.1"/>
    </source>
</evidence>
<proteinExistence type="predicted"/>
<name>A0ABY6P6W1_9ACTN</name>
<evidence type="ECO:0000256" key="1">
    <source>
        <dbReference type="SAM" id="MobiDB-lite"/>
    </source>
</evidence>
<keyword evidence="3" id="KW-1185">Reference proteome</keyword>
<dbReference type="Proteomes" id="UP001164959">
    <property type="component" value="Chromosome"/>
</dbReference>
<reference evidence="2" key="1">
    <citation type="submission" date="2022-11" db="EMBL/GenBank/DDBJ databases">
        <title>Identification and genomic analyses of a novel endophytic actinobacterium Streptomyces endophytica sp. nov. with potential for biocontrol of Yam anthracnose.</title>
        <authorList>
            <person name="Huang X."/>
        </authorList>
    </citation>
    <scope>NUCLEOTIDE SEQUENCE</scope>
    <source>
        <strain evidence="2">HNM0140</strain>
    </source>
</reference>
<feature type="region of interest" description="Disordered" evidence="1">
    <location>
        <begin position="15"/>
        <end position="40"/>
    </location>
</feature>
<dbReference type="EMBL" id="CP110636">
    <property type="protein sequence ID" value="UZJ29533.1"/>
    <property type="molecule type" value="Genomic_DNA"/>
</dbReference>
<sequence length="40" mass="4500">MRRRTRVRNLRDLLASGVTVEDTPAGRHTPSSARRPDRAA</sequence>